<evidence type="ECO:0000256" key="5">
    <source>
        <dbReference type="ARBA" id="ARBA00022737"/>
    </source>
</evidence>
<dbReference type="Gene3D" id="1.25.40.10">
    <property type="entry name" value="Tetratricopeptide repeat domain"/>
    <property type="match status" value="1"/>
</dbReference>
<feature type="compositionally biased region" description="Pro residues" evidence="9">
    <location>
        <begin position="225"/>
        <end position="235"/>
    </location>
</feature>
<dbReference type="RefSeq" id="XP_025022063.1">
    <property type="nucleotide sequence ID" value="XM_025166295.1"/>
</dbReference>
<evidence type="ECO:0000256" key="9">
    <source>
        <dbReference type="SAM" id="MobiDB-lite"/>
    </source>
</evidence>
<keyword evidence="5" id="KW-0677">Repeat</keyword>
<dbReference type="GO" id="GO:0042554">
    <property type="term" value="P:superoxide anion generation"/>
    <property type="evidence" value="ECO:0007669"/>
    <property type="project" value="TreeGrafter"/>
</dbReference>
<dbReference type="SUPFAM" id="SSF48452">
    <property type="entry name" value="TPR-like"/>
    <property type="match status" value="1"/>
</dbReference>
<evidence type="ECO:0000256" key="6">
    <source>
        <dbReference type="ARBA" id="ARBA00022803"/>
    </source>
</evidence>
<dbReference type="InterPro" id="IPR051864">
    <property type="entry name" value="NCF2_NOXA1"/>
</dbReference>
<keyword evidence="4" id="KW-0963">Cytoplasm</keyword>
<organism evidence="11 12">
    <name type="scientific">Python bivittatus</name>
    <name type="common">Burmese python</name>
    <name type="synonym">Python molurus bivittatus</name>
    <dbReference type="NCBI Taxonomy" id="176946"/>
    <lineage>
        <taxon>Eukaryota</taxon>
        <taxon>Metazoa</taxon>
        <taxon>Chordata</taxon>
        <taxon>Craniata</taxon>
        <taxon>Vertebrata</taxon>
        <taxon>Euteleostomi</taxon>
        <taxon>Lepidosauria</taxon>
        <taxon>Squamata</taxon>
        <taxon>Bifurcata</taxon>
        <taxon>Unidentata</taxon>
        <taxon>Episquamata</taxon>
        <taxon>Toxicofera</taxon>
        <taxon>Serpentes</taxon>
        <taxon>Henophidia</taxon>
        <taxon>Pythonidae</taxon>
        <taxon>Python</taxon>
    </lineage>
</organism>
<dbReference type="InterPro" id="IPR001452">
    <property type="entry name" value="SH3_domain"/>
</dbReference>
<gene>
    <name evidence="12" type="primary">NOXA1</name>
</gene>
<evidence type="ECO:0000256" key="4">
    <source>
        <dbReference type="ARBA" id="ARBA00022490"/>
    </source>
</evidence>
<dbReference type="GO" id="GO:0005737">
    <property type="term" value="C:cytoplasm"/>
    <property type="evidence" value="ECO:0007669"/>
    <property type="project" value="UniProtKB-SubCell"/>
</dbReference>
<dbReference type="PROSITE" id="PS50005">
    <property type="entry name" value="TPR"/>
    <property type="match status" value="1"/>
</dbReference>
<sequence length="425" mass="47644">MAYQNLVKDWNRGILALEKGNLDSALNIFRGIKNPPSKIEFNIGCLYLQQGDLDQALEAFDRTISKDSCLAVGFFQRGYIHLQLGRYEEALKDGRLALLYLRNNSCIDYKQLGLAFVLCTYEVLYNMAATHCWLGRWQEAREILEEADRQMPKSQTLIALKQVQDHLLLEPQSVPPGKIFRPPMEDEKLKEKDFLGQSKVISSAFRDDPGIGTRSLKTQKVFQGVPPPPGITPPRLPHESQEVWKPGERAADGADSEGPESECLLEAPEAPPKESFCLKVHASFTVHRKVSSLPSLADLGTILQEECCRQAATVQVRYKAPGSADLITVKSDEELRNLWQKVQGANLTLWCQGEEEGGDQPVLYRMVGQHAYTSEAPEDLNFKDGDVLEILSEVNGEWLEGRCNGITGIFPKRFAEPDCARLTRL</sequence>
<feature type="repeat" description="TPR" evidence="8">
    <location>
        <begin position="37"/>
        <end position="70"/>
    </location>
</feature>
<dbReference type="OrthoDB" id="5983572at2759"/>
<name>A0A9F5IRF1_PYTBI</name>
<dbReference type="AlphaFoldDB" id="A0A9F5IRF1"/>
<keyword evidence="11" id="KW-1185">Reference proteome</keyword>
<feature type="domain" description="SH3" evidence="10">
    <location>
        <begin position="361"/>
        <end position="420"/>
    </location>
</feature>
<dbReference type="Pfam" id="PF00018">
    <property type="entry name" value="SH3_1"/>
    <property type="match status" value="1"/>
</dbReference>
<accession>A0A9F5IRF1</accession>
<dbReference type="Gene3D" id="3.10.20.90">
    <property type="entry name" value="Phosphatidylinositol 3-kinase Catalytic Subunit, Chain A, domain 1"/>
    <property type="match status" value="1"/>
</dbReference>
<dbReference type="GeneID" id="103051387"/>
<dbReference type="GO" id="GO:0016176">
    <property type="term" value="F:superoxide-generating NADPH oxidase activator activity"/>
    <property type="evidence" value="ECO:0007669"/>
    <property type="project" value="TreeGrafter"/>
</dbReference>
<dbReference type="Proteomes" id="UP000695026">
    <property type="component" value="Unplaced"/>
</dbReference>
<dbReference type="Pfam" id="PF13374">
    <property type="entry name" value="TPR_10"/>
    <property type="match status" value="1"/>
</dbReference>
<dbReference type="InterPro" id="IPR036028">
    <property type="entry name" value="SH3-like_dom_sf"/>
</dbReference>
<keyword evidence="3 7" id="KW-0728">SH3 domain</keyword>
<evidence type="ECO:0000256" key="7">
    <source>
        <dbReference type="PROSITE-ProRule" id="PRU00192"/>
    </source>
</evidence>
<dbReference type="Pfam" id="PF13432">
    <property type="entry name" value="TPR_16"/>
    <property type="match status" value="1"/>
</dbReference>
<evidence type="ECO:0000256" key="3">
    <source>
        <dbReference type="ARBA" id="ARBA00022443"/>
    </source>
</evidence>
<feature type="region of interest" description="Disordered" evidence="9">
    <location>
        <begin position="221"/>
        <end position="240"/>
    </location>
</feature>
<dbReference type="Gene3D" id="2.30.30.40">
    <property type="entry name" value="SH3 Domains"/>
    <property type="match status" value="1"/>
</dbReference>
<evidence type="ECO:0000313" key="12">
    <source>
        <dbReference type="RefSeq" id="XP_025022063.1"/>
    </source>
</evidence>
<dbReference type="CTD" id="10811"/>
<comment type="subcellular location">
    <subcellularLocation>
        <location evidence="1">Cytoplasm</location>
    </subcellularLocation>
</comment>
<dbReference type="InterPro" id="IPR000270">
    <property type="entry name" value="PB1_dom"/>
</dbReference>
<dbReference type="InterPro" id="IPR011990">
    <property type="entry name" value="TPR-like_helical_dom_sf"/>
</dbReference>
<dbReference type="KEGG" id="pbi:103051387"/>
<evidence type="ECO:0000256" key="2">
    <source>
        <dbReference type="ARBA" id="ARBA00008051"/>
    </source>
</evidence>
<dbReference type="PROSITE" id="PS50002">
    <property type="entry name" value="SH3"/>
    <property type="match status" value="1"/>
</dbReference>
<proteinExistence type="inferred from homology"/>
<dbReference type="SUPFAM" id="SSF50044">
    <property type="entry name" value="SH3-domain"/>
    <property type="match status" value="1"/>
</dbReference>
<dbReference type="SMART" id="SM00028">
    <property type="entry name" value="TPR"/>
    <property type="match status" value="3"/>
</dbReference>
<evidence type="ECO:0000256" key="1">
    <source>
        <dbReference type="ARBA" id="ARBA00004496"/>
    </source>
</evidence>
<protein>
    <submittedName>
        <fullName evidence="12">NADPH oxidase activator 1</fullName>
    </submittedName>
</protein>
<dbReference type="PANTHER" id="PTHR15175:SF4">
    <property type="entry name" value="NADPH OXIDASE ACTIVATOR 1"/>
    <property type="match status" value="1"/>
</dbReference>
<dbReference type="Pfam" id="PF00564">
    <property type="entry name" value="PB1"/>
    <property type="match status" value="1"/>
</dbReference>
<dbReference type="PANTHER" id="PTHR15175">
    <property type="entry name" value="NEUTROPHIL CYTOSOLIC FACTOR 2, NEUTROPHIL NADPH OXIDASE FACTOR 2"/>
    <property type="match status" value="1"/>
</dbReference>
<comment type="similarity">
    <text evidence="2">Belongs to the NCF2/NOXA1 family.</text>
</comment>
<reference evidence="12" key="1">
    <citation type="submission" date="2025-08" db="UniProtKB">
        <authorList>
            <consortium name="RefSeq"/>
        </authorList>
    </citation>
    <scope>IDENTIFICATION</scope>
    <source>
        <tissue evidence="12">Liver</tissue>
    </source>
</reference>
<dbReference type="InterPro" id="IPR019734">
    <property type="entry name" value="TPR_rpt"/>
</dbReference>
<dbReference type="SMART" id="SM00326">
    <property type="entry name" value="SH3"/>
    <property type="match status" value="1"/>
</dbReference>
<evidence type="ECO:0000259" key="10">
    <source>
        <dbReference type="PROSITE" id="PS50002"/>
    </source>
</evidence>
<dbReference type="PRINTS" id="PR00499">
    <property type="entry name" value="P67PHOX"/>
</dbReference>
<dbReference type="FunFam" id="1.25.40.10:FF:000017">
    <property type="entry name" value="NADPH oxidase regulator NoxR"/>
    <property type="match status" value="1"/>
</dbReference>
<evidence type="ECO:0000313" key="11">
    <source>
        <dbReference type="Proteomes" id="UP000695026"/>
    </source>
</evidence>
<evidence type="ECO:0000256" key="8">
    <source>
        <dbReference type="PROSITE-ProRule" id="PRU00339"/>
    </source>
</evidence>
<dbReference type="OMA" id="VLYRMVA"/>
<keyword evidence="6 8" id="KW-0802">TPR repeat</keyword>
<dbReference type="SUPFAM" id="SSF54277">
    <property type="entry name" value="CAD &amp; PB1 domains"/>
    <property type="match status" value="1"/>
</dbReference>